<sequence>MTLLEKLKFPFQFLRTGLFTSASLWSYKRTKFIFRNYWSLIFEEIPFFGFSVVKRNEQRPFDSARIALLGFEFVILLYKK</sequence>
<gene>
    <name evidence="1" type="ORF">EHQ76_07285</name>
</gene>
<comment type="caution">
    <text evidence="1">The sequence shown here is derived from an EMBL/GenBank/DDBJ whole genome shotgun (WGS) entry which is preliminary data.</text>
</comment>
<dbReference type="RefSeq" id="WP_135670400.1">
    <property type="nucleotide sequence ID" value="NZ_RQGN01000038.1"/>
</dbReference>
<evidence type="ECO:0000313" key="1">
    <source>
        <dbReference type="EMBL" id="TGM04840.1"/>
    </source>
</evidence>
<dbReference type="AlphaFoldDB" id="A0A5F2BL11"/>
<name>A0A5F2BL11_9LEPT</name>
<accession>A0A5F2BL11</accession>
<dbReference type="EMBL" id="RQGN01000038">
    <property type="protein sequence ID" value="TGM04840.1"/>
    <property type="molecule type" value="Genomic_DNA"/>
</dbReference>
<protein>
    <submittedName>
        <fullName evidence="1">Uncharacterized protein</fullName>
    </submittedName>
</protein>
<dbReference type="Proteomes" id="UP000298429">
    <property type="component" value="Unassembled WGS sequence"/>
</dbReference>
<evidence type="ECO:0000313" key="2">
    <source>
        <dbReference type="Proteomes" id="UP000298429"/>
    </source>
</evidence>
<proteinExistence type="predicted"/>
<organism evidence="1 2">
    <name type="scientific">Leptospira barantonii</name>
    <dbReference type="NCBI Taxonomy" id="2023184"/>
    <lineage>
        <taxon>Bacteria</taxon>
        <taxon>Pseudomonadati</taxon>
        <taxon>Spirochaetota</taxon>
        <taxon>Spirochaetia</taxon>
        <taxon>Leptospirales</taxon>
        <taxon>Leptospiraceae</taxon>
        <taxon>Leptospira</taxon>
    </lineage>
</organism>
<reference evidence="1 2" key="1">
    <citation type="journal article" date="2019" name="PLoS Negl. Trop. Dis.">
        <title>Revisiting the worldwide diversity of Leptospira species in the environment.</title>
        <authorList>
            <person name="Vincent A.T."/>
            <person name="Schiettekatte O."/>
            <person name="Bourhy P."/>
            <person name="Veyrier F.J."/>
            <person name="Picardeau M."/>
        </authorList>
    </citation>
    <scope>NUCLEOTIDE SEQUENCE [LARGE SCALE GENOMIC DNA]</scope>
    <source>
        <strain evidence="1 2">201702444</strain>
    </source>
</reference>